<dbReference type="PANTHER" id="PTHR35145:SF1">
    <property type="entry name" value="CYTOPLASMIC PROTEIN"/>
    <property type="match status" value="1"/>
</dbReference>
<sequence length="120" mass="13296">MLGAAAVRAYCLDLPDVREDYPFGSVPQVCTFKVAGKIFLLSALAAPPPLQISVKCDPEIAVTLRAAYPAVVPGYHLNKRHWNTVSLDGSVPDELVLEMIQDSFDLVVDKLPRHQRIRLR</sequence>
<gene>
    <name evidence="1" type="ORF">SAMN04515671_3753</name>
</gene>
<dbReference type="GO" id="GO:0003677">
    <property type="term" value="F:DNA binding"/>
    <property type="evidence" value="ECO:0007669"/>
    <property type="project" value="UniProtKB-KW"/>
</dbReference>
<keyword evidence="1" id="KW-0238">DNA-binding</keyword>
<accession>A0A1H0RUM5</accession>
<proteinExistence type="predicted"/>
<dbReference type="InterPro" id="IPR038056">
    <property type="entry name" value="YjbR-like_sf"/>
</dbReference>
<keyword evidence="2" id="KW-1185">Reference proteome</keyword>
<dbReference type="AlphaFoldDB" id="A0A1H0RUM5"/>
<dbReference type="InterPro" id="IPR007351">
    <property type="entry name" value="YjbR"/>
</dbReference>
<protein>
    <submittedName>
        <fullName evidence="1">Predicted DNA-binding protein, MmcQ/YjbR family</fullName>
    </submittedName>
</protein>
<dbReference type="PANTHER" id="PTHR35145">
    <property type="entry name" value="CYTOPLASMIC PROTEIN-RELATED"/>
    <property type="match status" value="1"/>
</dbReference>
<evidence type="ECO:0000313" key="1">
    <source>
        <dbReference type="EMBL" id="SDP33029.1"/>
    </source>
</evidence>
<dbReference type="SUPFAM" id="SSF142906">
    <property type="entry name" value="YjbR-like"/>
    <property type="match status" value="1"/>
</dbReference>
<dbReference type="Pfam" id="PF04237">
    <property type="entry name" value="YjbR"/>
    <property type="match status" value="1"/>
</dbReference>
<dbReference type="Gene3D" id="3.90.1150.30">
    <property type="match status" value="1"/>
</dbReference>
<evidence type="ECO:0000313" key="2">
    <source>
        <dbReference type="Proteomes" id="UP000198741"/>
    </source>
</evidence>
<dbReference type="Proteomes" id="UP000198741">
    <property type="component" value="Chromosome I"/>
</dbReference>
<dbReference type="OrthoDB" id="3194910at2"/>
<reference evidence="1 2" key="1">
    <citation type="submission" date="2016-10" db="EMBL/GenBank/DDBJ databases">
        <authorList>
            <person name="de Groot N.N."/>
        </authorList>
    </citation>
    <scope>NUCLEOTIDE SEQUENCE [LARGE SCALE GENOMIC DNA]</scope>
    <source>
        <strain evidence="2">P4-7,KCTC 19426,CECT 7604</strain>
    </source>
</reference>
<dbReference type="RefSeq" id="WP_090478834.1">
    <property type="nucleotide sequence ID" value="NZ_LT629710.1"/>
</dbReference>
<dbReference type="EMBL" id="LT629710">
    <property type="protein sequence ID" value="SDP33029.1"/>
    <property type="molecule type" value="Genomic_DNA"/>
</dbReference>
<organism evidence="1 2">
    <name type="scientific">Nakamurella panacisegetis</name>
    <dbReference type="NCBI Taxonomy" id="1090615"/>
    <lineage>
        <taxon>Bacteria</taxon>
        <taxon>Bacillati</taxon>
        <taxon>Actinomycetota</taxon>
        <taxon>Actinomycetes</taxon>
        <taxon>Nakamurellales</taxon>
        <taxon>Nakamurellaceae</taxon>
        <taxon>Nakamurella</taxon>
    </lineage>
</organism>
<dbReference type="STRING" id="1090615.SAMN04515671_3753"/>
<name>A0A1H0RUM5_9ACTN</name>
<dbReference type="InterPro" id="IPR058532">
    <property type="entry name" value="YjbR/MT2646/Rv2570-like"/>
</dbReference>